<dbReference type="SMART" id="SM00020">
    <property type="entry name" value="Tryp_SPc"/>
    <property type="match status" value="1"/>
</dbReference>
<accession>A0ABN9EB28</accession>
<dbReference type="InterPro" id="IPR001314">
    <property type="entry name" value="Peptidase_S1A"/>
</dbReference>
<gene>
    <name evidence="3" type="ORF">SPARVUS_LOCUS9341586</name>
</gene>
<dbReference type="Gene3D" id="2.40.10.10">
    <property type="entry name" value="Trypsin-like serine proteases"/>
    <property type="match status" value="2"/>
</dbReference>
<dbReference type="InterPro" id="IPR018114">
    <property type="entry name" value="TRYPSIN_HIS"/>
</dbReference>
<dbReference type="PANTHER" id="PTHR24253:SF176">
    <property type="entry name" value="CORIN, ISOFORM B"/>
    <property type="match status" value="1"/>
</dbReference>
<dbReference type="InterPro" id="IPR009003">
    <property type="entry name" value="Peptidase_S1_PA"/>
</dbReference>
<evidence type="ECO:0000313" key="3">
    <source>
        <dbReference type="EMBL" id="CAI9580741.1"/>
    </source>
</evidence>
<dbReference type="PROSITE" id="PS00134">
    <property type="entry name" value="TRYPSIN_HIS"/>
    <property type="match status" value="1"/>
</dbReference>
<proteinExistence type="predicted"/>
<organism evidence="3 4">
    <name type="scientific">Staurois parvus</name>
    <dbReference type="NCBI Taxonomy" id="386267"/>
    <lineage>
        <taxon>Eukaryota</taxon>
        <taxon>Metazoa</taxon>
        <taxon>Chordata</taxon>
        <taxon>Craniata</taxon>
        <taxon>Vertebrata</taxon>
        <taxon>Euteleostomi</taxon>
        <taxon>Amphibia</taxon>
        <taxon>Batrachia</taxon>
        <taxon>Anura</taxon>
        <taxon>Neobatrachia</taxon>
        <taxon>Ranoidea</taxon>
        <taxon>Ranidae</taxon>
        <taxon>Staurois</taxon>
    </lineage>
</organism>
<dbReference type="InterPro" id="IPR043504">
    <property type="entry name" value="Peptidase_S1_PA_chymotrypsin"/>
</dbReference>
<keyword evidence="4" id="KW-1185">Reference proteome</keyword>
<name>A0ABN9EB28_9NEOB</name>
<protein>
    <recommendedName>
        <fullName evidence="2">Peptidase S1 domain-containing protein</fullName>
    </recommendedName>
</protein>
<dbReference type="Proteomes" id="UP001162483">
    <property type="component" value="Unassembled WGS sequence"/>
</dbReference>
<evidence type="ECO:0000313" key="4">
    <source>
        <dbReference type="Proteomes" id="UP001162483"/>
    </source>
</evidence>
<feature type="domain" description="Peptidase S1" evidence="2">
    <location>
        <begin position="1"/>
        <end position="140"/>
    </location>
</feature>
<comment type="caution">
    <text evidence="3">The sequence shown here is derived from an EMBL/GenBank/DDBJ whole genome shotgun (WGS) entry which is preliminary data.</text>
</comment>
<evidence type="ECO:0000256" key="1">
    <source>
        <dbReference type="ARBA" id="ARBA00023157"/>
    </source>
</evidence>
<dbReference type="SUPFAM" id="SSF50494">
    <property type="entry name" value="Trypsin-like serine proteases"/>
    <property type="match status" value="1"/>
</dbReference>
<evidence type="ECO:0000259" key="2">
    <source>
        <dbReference type="PROSITE" id="PS50240"/>
    </source>
</evidence>
<dbReference type="PRINTS" id="PR00722">
    <property type="entry name" value="CHYMOTRYPSIN"/>
</dbReference>
<dbReference type="CDD" id="cd00190">
    <property type="entry name" value="Tryp_SPc"/>
    <property type="match status" value="1"/>
</dbReference>
<dbReference type="Pfam" id="PF00089">
    <property type="entry name" value="Trypsin"/>
    <property type="match status" value="1"/>
</dbReference>
<dbReference type="PROSITE" id="PS50240">
    <property type="entry name" value="TRYPSIN_DOM"/>
    <property type="match status" value="1"/>
</dbReference>
<dbReference type="InterPro" id="IPR001254">
    <property type="entry name" value="Trypsin_dom"/>
</dbReference>
<sequence>MWPWQVSLRYNGRAICGGSLISNQWVMSAAHCVQFSSLPSRYSVYLGAYRLDSPTANEVGVRVIKIIVSSKFSGMGSSGDIALLGLANPITFTQFIQPICIPQASMVFSPGTNCWVTGWGDTKYGGKNNSMFLYNASSQV</sequence>
<keyword evidence="1" id="KW-1015">Disulfide bond</keyword>
<dbReference type="EMBL" id="CATNWA010015213">
    <property type="protein sequence ID" value="CAI9580741.1"/>
    <property type="molecule type" value="Genomic_DNA"/>
</dbReference>
<dbReference type="PANTHER" id="PTHR24253">
    <property type="entry name" value="TRANSMEMBRANE PROTEASE SERINE"/>
    <property type="match status" value="1"/>
</dbReference>
<reference evidence="3" key="1">
    <citation type="submission" date="2023-05" db="EMBL/GenBank/DDBJ databases">
        <authorList>
            <person name="Stuckert A."/>
        </authorList>
    </citation>
    <scope>NUCLEOTIDE SEQUENCE</scope>
</reference>